<dbReference type="InterPro" id="IPR040378">
    <property type="entry name" value="BASL"/>
</dbReference>
<name>A0A200R2E8_MACCD</name>
<evidence type="ECO:0000256" key="1">
    <source>
        <dbReference type="SAM" id="MobiDB-lite"/>
    </source>
</evidence>
<protein>
    <submittedName>
        <fullName evidence="2">Uncharacterized protein</fullName>
    </submittedName>
</protein>
<dbReference type="PANTHER" id="PTHR33914:SF2">
    <property type="entry name" value="OS02G0582100 PROTEIN"/>
    <property type="match status" value="1"/>
</dbReference>
<dbReference type="Proteomes" id="UP000195402">
    <property type="component" value="Unassembled WGS sequence"/>
</dbReference>
<dbReference type="EMBL" id="MVGT01000459">
    <property type="protein sequence ID" value="OVA16902.1"/>
    <property type="molecule type" value="Genomic_DNA"/>
</dbReference>
<dbReference type="OrthoDB" id="1911032at2759"/>
<feature type="region of interest" description="Disordered" evidence="1">
    <location>
        <begin position="403"/>
        <end position="494"/>
    </location>
</feature>
<dbReference type="STRING" id="56857.A0A200R2E8"/>
<feature type="compositionally biased region" description="Polar residues" evidence="1">
    <location>
        <begin position="450"/>
        <end position="469"/>
    </location>
</feature>
<comment type="caution">
    <text evidence="2">The sequence shown here is derived from an EMBL/GenBank/DDBJ whole genome shotgun (WGS) entry which is preliminary data.</text>
</comment>
<dbReference type="OMA" id="PHEPCNI"/>
<dbReference type="AlphaFoldDB" id="A0A200R2E8"/>
<sequence>MHEQSILTHTPVSNFPECNNAVETARLKVNNGILMDDKNEIMFNPRIRNLERGKNLLPTEEQHGDGFGKVPGLHDLLDVDSINGVENKTGYSTNPFIIPFYDILSRKEKELYTEEQNRDGFRNLPDLHYLVDVEDSINGVENKTGDSTNPFITPCDDKLSRIETELYTEEQNGDGFRKLPGLDDLVGFEDSIQGTENKTGDSTNPFIVPPCDDLSQKETELYTDKSVTECELPELIVCFKEGAYNVIKDICIDEGLPSFNKILIEKGEVPDKELFACLNSDMDVNNEITKGMVCTTAPVSDGIDPSIDCQYETDGAIKCWFEKGEGNYGVRDETPNMVSDEKVKLENEFLVQDCNNYSPHEPCNIDGGGGQRQSDQVLHFDARDETLNIVSDEKVKLGNESVVEDCSNNSPHEPCNINGSGGQQQSDQDTCEVGQSTNSLAPSVAEEESNNCNQACELPSNSEVESGTITLDIDSLPPPTTSGREEEDNPQKTDFQQTLQTVNRLGHEEDLQDSKTASSRSFFIQHGHGESSFSSVGPHSGPIAYSGPIPYSGSISLRSDSSTTSTRSFAFPVLHSEWNSSPVKMVSLVQDA</sequence>
<organism evidence="2 3">
    <name type="scientific">Macleaya cordata</name>
    <name type="common">Five-seeded plume-poppy</name>
    <name type="synonym">Bocconia cordata</name>
    <dbReference type="NCBI Taxonomy" id="56857"/>
    <lineage>
        <taxon>Eukaryota</taxon>
        <taxon>Viridiplantae</taxon>
        <taxon>Streptophyta</taxon>
        <taxon>Embryophyta</taxon>
        <taxon>Tracheophyta</taxon>
        <taxon>Spermatophyta</taxon>
        <taxon>Magnoliopsida</taxon>
        <taxon>Ranunculales</taxon>
        <taxon>Papaveraceae</taxon>
        <taxon>Papaveroideae</taxon>
        <taxon>Macleaya</taxon>
    </lineage>
</organism>
<reference evidence="2 3" key="1">
    <citation type="journal article" date="2017" name="Mol. Plant">
        <title>The Genome of Medicinal Plant Macleaya cordata Provides New Insights into Benzylisoquinoline Alkaloids Metabolism.</title>
        <authorList>
            <person name="Liu X."/>
            <person name="Liu Y."/>
            <person name="Huang P."/>
            <person name="Ma Y."/>
            <person name="Qing Z."/>
            <person name="Tang Q."/>
            <person name="Cao H."/>
            <person name="Cheng P."/>
            <person name="Zheng Y."/>
            <person name="Yuan Z."/>
            <person name="Zhou Y."/>
            <person name="Liu J."/>
            <person name="Tang Z."/>
            <person name="Zhuo Y."/>
            <person name="Zhang Y."/>
            <person name="Yu L."/>
            <person name="Huang J."/>
            <person name="Yang P."/>
            <person name="Peng Q."/>
            <person name="Zhang J."/>
            <person name="Jiang W."/>
            <person name="Zhang Z."/>
            <person name="Lin K."/>
            <person name="Ro D.K."/>
            <person name="Chen X."/>
            <person name="Xiong X."/>
            <person name="Shang Y."/>
            <person name="Huang S."/>
            <person name="Zeng J."/>
        </authorList>
    </citation>
    <scope>NUCLEOTIDE SEQUENCE [LARGE SCALE GENOMIC DNA]</scope>
    <source>
        <strain evidence="3">cv. BLH2017</strain>
        <tissue evidence="2">Root</tissue>
    </source>
</reference>
<keyword evidence="3" id="KW-1185">Reference proteome</keyword>
<proteinExistence type="predicted"/>
<dbReference type="PANTHER" id="PTHR33914">
    <property type="entry name" value="18S PRE-RIBOSOMAL ASSEMBLY PROTEIN GAR2-LIKE PROTEIN"/>
    <property type="match status" value="1"/>
</dbReference>
<dbReference type="GO" id="GO:0009786">
    <property type="term" value="P:regulation of asymmetric cell division"/>
    <property type="evidence" value="ECO:0007669"/>
    <property type="project" value="InterPro"/>
</dbReference>
<evidence type="ECO:0000313" key="3">
    <source>
        <dbReference type="Proteomes" id="UP000195402"/>
    </source>
</evidence>
<evidence type="ECO:0000313" key="2">
    <source>
        <dbReference type="EMBL" id="OVA16902.1"/>
    </source>
</evidence>
<dbReference type="InParanoid" id="A0A200R2E8"/>
<gene>
    <name evidence="2" type="ORF">BVC80_9049g32</name>
</gene>
<accession>A0A200R2E8</accession>
<dbReference type="FunCoup" id="A0A200R2E8">
    <property type="interactions" value="704"/>
</dbReference>